<evidence type="ECO:0000313" key="13">
    <source>
        <dbReference type="Proteomes" id="UP000596977"/>
    </source>
</evidence>
<gene>
    <name evidence="12" type="primary">lpxB</name>
    <name evidence="12" type="ORF">GCM10011499_23090</name>
</gene>
<dbReference type="InterPro" id="IPR003835">
    <property type="entry name" value="Glyco_trans_19"/>
</dbReference>
<comment type="similarity">
    <text evidence="2">Belongs to the LpxB family.</text>
</comment>
<dbReference type="AlphaFoldDB" id="A0A916RDM8"/>
<keyword evidence="7" id="KW-0328">Glycosyltransferase</keyword>
<evidence type="ECO:0000256" key="10">
    <source>
        <dbReference type="ARBA" id="ARBA00048975"/>
    </source>
</evidence>
<dbReference type="Proteomes" id="UP000596977">
    <property type="component" value="Unassembled WGS sequence"/>
</dbReference>
<evidence type="ECO:0000256" key="3">
    <source>
        <dbReference type="ARBA" id="ARBA00012687"/>
    </source>
</evidence>
<name>A0A916RDM8_9HYPH</name>
<evidence type="ECO:0000256" key="2">
    <source>
        <dbReference type="ARBA" id="ARBA00007868"/>
    </source>
</evidence>
<dbReference type="Pfam" id="PF02684">
    <property type="entry name" value="LpxB"/>
    <property type="match status" value="1"/>
</dbReference>
<reference evidence="12 13" key="1">
    <citation type="journal article" date="2014" name="Int. J. Syst. Evol. Microbiol.">
        <title>Complete genome sequence of Corynebacterium casei LMG S-19264T (=DSM 44701T), isolated from a smear-ripened cheese.</title>
        <authorList>
            <consortium name="US DOE Joint Genome Institute (JGI-PGF)"/>
            <person name="Walter F."/>
            <person name="Albersmeier A."/>
            <person name="Kalinowski J."/>
            <person name="Ruckert C."/>
        </authorList>
    </citation>
    <scope>NUCLEOTIDE SEQUENCE [LARGE SCALE GENOMIC DNA]</scope>
    <source>
        <strain evidence="12 13">CGMCC 1.15896</strain>
    </source>
</reference>
<evidence type="ECO:0000256" key="11">
    <source>
        <dbReference type="NCBIfam" id="TIGR00215"/>
    </source>
</evidence>
<comment type="catalytic activity">
    <reaction evidence="10">
        <text>a lipid X + a UDP-2-N,3-O-bis[(3R)-3-hydroxyacyl]-alpha-D-glucosamine = a lipid A disaccharide + UDP + H(+)</text>
        <dbReference type="Rhea" id="RHEA:67828"/>
        <dbReference type="ChEBI" id="CHEBI:15378"/>
        <dbReference type="ChEBI" id="CHEBI:58223"/>
        <dbReference type="ChEBI" id="CHEBI:137748"/>
        <dbReference type="ChEBI" id="CHEBI:176338"/>
        <dbReference type="ChEBI" id="CHEBI:176343"/>
        <dbReference type="EC" id="2.4.1.182"/>
    </reaction>
</comment>
<dbReference type="PANTHER" id="PTHR30372:SF4">
    <property type="entry name" value="LIPID-A-DISACCHARIDE SYNTHASE, MITOCHONDRIAL-RELATED"/>
    <property type="match status" value="1"/>
</dbReference>
<comment type="function">
    <text evidence="1">Condensation of UDP-2,3-diacylglucosamine and 2,3-diacylglucosamine-1-phosphate to form lipid A disaccharide, a precursor of lipid A, a phosphorylated glycolipid that anchors the lipopolysaccharide to the outer membrane of the cell.</text>
</comment>
<dbReference type="SUPFAM" id="SSF53756">
    <property type="entry name" value="UDP-Glycosyltransferase/glycogen phosphorylase"/>
    <property type="match status" value="1"/>
</dbReference>
<evidence type="ECO:0000256" key="1">
    <source>
        <dbReference type="ARBA" id="ARBA00002056"/>
    </source>
</evidence>
<dbReference type="GO" id="GO:0005543">
    <property type="term" value="F:phospholipid binding"/>
    <property type="evidence" value="ECO:0007669"/>
    <property type="project" value="TreeGrafter"/>
</dbReference>
<evidence type="ECO:0000256" key="7">
    <source>
        <dbReference type="ARBA" id="ARBA00022676"/>
    </source>
</evidence>
<organism evidence="12 13">
    <name type="scientific">Pelagibacterium lentulum</name>
    <dbReference type="NCBI Taxonomy" id="2029865"/>
    <lineage>
        <taxon>Bacteria</taxon>
        <taxon>Pseudomonadati</taxon>
        <taxon>Pseudomonadota</taxon>
        <taxon>Alphaproteobacteria</taxon>
        <taxon>Hyphomicrobiales</taxon>
        <taxon>Devosiaceae</taxon>
        <taxon>Pelagibacterium</taxon>
    </lineage>
</organism>
<dbReference type="EC" id="2.4.1.182" evidence="3 11"/>
<dbReference type="GO" id="GO:0009245">
    <property type="term" value="P:lipid A biosynthetic process"/>
    <property type="evidence" value="ECO:0007669"/>
    <property type="project" value="UniProtKB-UniRule"/>
</dbReference>
<evidence type="ECO:0000256" key="5">
    <source>
        <dbReference type="ARBA" id="ARBA00022516"/>
    </source>
</evidence>
<keyword evidence="6" id="KW-0441">Lipid A biosynthesis</keyword>
<evidence type="ECO:0000256" key="9">
    <source>
        <dbReference type="ARBA" id="ARBA00023098"/>
    </source>
</evidence>
<dbReference type="GO" id="GO:0008915">
    <property type="term" value="F:lipid-A-disaccharide synthase activity"/>
    <property type="evidence" value="ECO:0007669"/>
    <property type="project" value="UniProtKB-UniRule"/>
</dbReference>
<keyword evidence="5" id="KW-0444">Lipid biosynthesis</keyword>
<proteinExistence type="inferred from homology"/>
<comment type="caution">
    <text evidence="12">The sequence shown here is derived from an EMBL/GenBank/DDBJ whole genome shotgun (WGS) entry which is preliminary data.</text>
</comment>
<keyword evidence="9" id="KW-0443">Lipid metabolism</keyword>
<keyword evidence="8" id="KW-0808">Transferase</keyword>
<evidence type="ECO:0000313" key="12">
    <source>
        <dbReference type="EMBL" id="GGA52400.1"/>
    </source>
</evidence>
<evidence type="ECO:0000256" key="6">
    <source>
        <dbReference type="ARBA" id="ARBA00022556"/>
    </source>
</evidence>
<protein>
    <recommendedName>
        <fullName evidence="4 11">Lipid-A-disaccharide synthase</fullName>
        <ecNumber evidence="3 11">2.4.1.182</ecNumber>
    </recommendedName>
</protein>
<keyword evidence="13" id="KW-1185">Reference proteome</keyword>
<dbReference type="RefSeq" id="WP_164734848.1">
    <property type="nucleotide sequence ID" value="NZ_BMKB01000003.1"/>
</dbReference>
<dbReference type="GO" id="GO:0016020">
    <property type="term" value="C:membrane"/>
    <property type="evidence" value="ECO:0007669"/>
    <property type="project" value="GOC"/>
</dbReference>
<sequence length="378" mass="41029">MTNNPAKLFILAGESSGDAIGADLIAGLKARQQVEIIGVGGEKMQAEGLASLFPIHDLAVMGYRDVLLRLPLLLWRARQTVNAILASQPDIVVLIDAQVFSQVVASRLRKRSFEKPIVLYVAPSVWAWKPERARKIAPLYDEVLAVLPFEPSAMEQLGGPRTSYVGHPALARIPMREKLPANGPLLLLPGSRTGEITKHLPLMRAVGEMALAHARVDELVILSTRAQHARIEAAVAKWPVPARIVSEANARQTVLNEAVAAFAVSGTVTLELALAGIPHAITYIAEGAQVRMFQKAITRFVGLPNILAGAEIVPEILFAHRAEPERAIHAVKDLLDNQAQRQSQLEAFKTIRATMEKGAPEAPLSNPVDRIGAWINAR</sequence>
<evidence type="ECO:0000256" key="4">
    <source>
        <dbReference type="ARBA" id="ARBA00020902"/>
    </source>
</evidence>
<evidence type="ECO:0000256" key="8">
    <source>
        <dbReference type="ARBA" id="ARBA00022679"/>
    </source>
</evidence>
<dbReference type="EMBL" id="BMKB01000003">
    <property type="protein sequence ID" value="GGA52400.1"/>
    <property type="molecule type" value="Genomic_DNA"/>
</dbReference>
<dbReference type="PANTHER" id="PTHR30372">
    <property type="entry name" value="LIPID-A-DISACCHARIDE SYNTHASE"/>
    <property type="match status" value="1"/>
</dbReference>
<accession>A0A916RDM8</accession>
<dbReference type="NCBIfam" id="TIGR00215">
    <property type="entry name" value="lpxB"/>
    <property type="match status" value="1"/>
</dbReference>